<dbReference type="GO" id="GO:0031418">
    <property type="term" value="F:L-ascorbic acid binding"/>
    <property type="evidence" value="ECO:0007669"/>
    <property type="project" value="InterPro"/>
</dbReference>
<protein>
    <submittedName>
        <fullName evidence="9">Proly 4-hydroxylase</fullName>
    </submittedName>
</protein>
<dbReference type="GO" id="GO:0005506">
    <property type="term" value="F:iron ion binding"/>
    <property type="evidence" value="ECO:0007669"/>
    <property type="project" value="InterPro"/>
</dbReference>
<name>W7TUG7_9STRA</name>
<organism evidence="9 10">
    <name type="scientific">Nannochloropsis gaditana</name>
    <dbReference type="NCBI Taxonomy" id="72520"/>
    <lineage>
        <taxon>Eukaryota</taxon>
        <taxon>Sar</taxon>
        <taxon>Stramenopiles</taxon>
        <taxon>Ochrophyta</taxon>
        <taxon>Eustigmatophyceae</taxon>
        <taxon>Eustigmatales</taxon>
        <taxon>Monodopsidaceae</taxon>
        <taxon>Nannochloropsis</taxon>
    </lineage>
</organism>
<sequence length="480" mass="53720">MMKSTRSVNKDTNEINKMNSCKDVKGAAASRNILQHRLIGTKKSEWVKNLHGSLAIIVVGTLGALASYLAGYFWRNEAAKPLDSYERILSTVYPHDSAFRTEQNSTVSGPSLAGCSISTLFADEPVHGMHLGCIQHTPTGLYATMFMDGQNHTRREVIASMNDFQGLRTLLGDRLGLAPVGRRNGEGPRDKETPNTQKPWSMFSPQGIAIDSLLDLQEGANDVLLYEGGRFIWPGVREGYVTQVTALDRLGSVKMQTLSMSPLVFSVENFLLPEECTYIRDVAEPHMRQSGVKLMDHDKGKAATDWRTSSTHFLASKHHARIQSVDRRVAGLTRQPVSHQEDVQVLRYESTQRYDAHHDFFDRRLYARDPDTLKLIDNGKRNRMATVLWYLSDVLQGGETIFPLHNGGEISYDSRHCERMKGALRCPPKEGSVIIFYSLLPNGDLDDRSLHGSCAVKHGVKWAANKWIWSDEIAPILGRA</sequence>
<dbReference type="SMART" id="SM00702">
    <property type="entry name" value="P4Hc"/>
    <property type="match status" value="1"/>
</dbReference>
<dbReference type="OrthoDB" id="420380at2759"/>
<dbReference type="InterPro" id="IPR044862">
    <property type="entry name" value="Pro_4_hyd_alph_FE2OG_OXY"/>
</dbReference>
<comment type="cofactor">
    <cofactor evidence="1">
        <name>L-ascorbate</name>
        <dbReference type="ChEBI" id="CHEBI:38290"/>
    </cofactor>
</comment>
<proteinExistence type="predicted"/>
<dbReference type="AlphaFoldDB" id="W7TUG7"/>
<feature type="transmembrane region" description="Helical" evidence="7">
    <location>
        <begin position="52"/>
        <end position="74"/>
    </location>
</feature>
<evidence type="ECO:0000256" key="5">
    <source>
        <dbReference type="ARBA" id="ARBA00023004"/>
    </source>
</evidence>
<evidence type="ECO:0000313" key="10">
    <source>
        <dbReference type="Proteomes" id="UP000019335"/>
    </source>
</evidence>
<accession>W7TUG7</accession>
<keyword evidence="7" id="KW-1133">Transmembrane helix</keyword>
<evidence type="ECO:0000256" key="3">
    <source>
        <dbReference type="ARBA" id="ARBA00022964"/>
    </source>
</evidence>
<feature type="region of interest" description="Disordered" evidence="6">
    <location>
        <begin position="178"/>
        <end position="201"/>
    </location>
</feature>
<feature type="domain" description="Fe2OG dioxygenase" evidence="8">
    <location>
        <begin position="339"/>
        <end position="470"/>
    </location>
</feature>
<feature type="compositionally biased region" description="Basic and acidic residues" evidence="6">
    <location>
        <begin position="183"/>
        <end position="193"/>
    </location>
</feature>
<evidence type="ECO:0000256" key="2">
    <source>
        <dbReference type="ARBA" id="ARBA00022723"/>
    </source>
</evidence>
<evidence type="ECO:0000259" key="8">
    <source>
        <dbReference type="PROSITE" id="PS51471"/>
    </source>
</evidence>
<evidence type="ECO:0000256" key="1">
    <source>
        <dbReference type="ARBA" id="ARBA00001961"/>
    </source>
</evidence>
<dbReference type="InterPro" id="IPR006620">
    <property type="entry name" value="Pro_4_hyd_alph"/>
</dbReference>
<dbReference type="Pfam" id="PF13640">
    <property type="entry name" value="2OG-FeII_Oxy_3"/>
    <property type="match status" value="1"/>
</dbReference>
<keyword evidence="3" id="KW-0223">Dioxygenase</keyword>
<dbReference type="GO" id="GO:0004656">
    <property type="term" value="F:procollagen-proline 4-dioxygenase activity"/>
    <property type="evidence" value="ECO:0007669"/>
    <property type="project" value="TreeGrafter"/>
</dbReference>
<keyword evidence="7" id="KW-0812">Transmembrane</keyword>
<evidence type="ECO:0000256" key="4">
    <source>
        <dbReference type="ARBA" id="ARBA00023002"/>
    </source>
</evidence>
<dbReference type="Proteomes" id="UP000019335">
    <property type="component" value="Chromosome 14"/>
</dbReference>
<comment type="caution">
    <text evidence="9">The sequence shown here is derived from an EMBL/GenBank/DDBJ whole genome shotgun (WGS) entry which is preliminary data.</text>
</comment>
<evidence type="ECO:0000313" key="9">
    <source>
        <dbReference type="EMBL" id="EWM24266.1"/>
    </source>
</evidence>
<keyword evidence="5" id="KW-0408">Iron</keyword>
<dbReference type="GO" id="GO:0005783">
    <property type="term" value="C:endoplasmic reticulum"/>
    <property type="evidence" value="ECO:0007669"/>
    <property type="project" value="TreeGrafter"/>
</dbReference>
<dbReference type="PANTHER" id="PTHR10869:SF246">
    <property type="entry name" value="TRANSMEMBRANE PROLYL 4-HYDROXYLASE"/>
    <property type="match status" value="1"/>
</dbReference>
<reference evidence="9 10" key="1">
    <citation type="journal article" date="2014" name="Mol. Plant">
        <title>Chromosome Scale Genome Assembly and Transcriptome Profiling of Nannochloropsis gaditana in Nitrogen Depletion.</title>
        <authorList>
            <person name="Corteggiani Carpinelli E."/>
            <person name="Telatin A."/>
            <person name="Vitulo N."/>
            <person name="Forcato C."/>
            <person name="D'Angelo M."/>
            <person name="Schiavon R."/>
            <person name="Vezzi A."/>
            <person name="Giacometti G.M."/>
            <person name="Morosinotto T."/>
            <person name="Valle G."/>
        </authorList>
    </citation>
    <scope>NUCLEOTIDE SEQUENCE [LARGE SCALE GENOMIC DNA]</scope>
    <source>
        <strain evidence="9 10">B-31</strain>
    </source>
</reference>
<evidence type="ECO:0000256" key="6">
    <source>
        <dbReference type="SAM" id="MobiDB-lite"/>
    </source>
</evidence>
<keyword evidence="2" id="KW-0479">Metal-binding</keyword>
<gene>
    <name evidence="9" type="ORF">Naga_100020g63</name>
</gene>
<dbReference type="InterPro" id="IPR005123">
    <property type="entry name" value="Oxoglu/Fe-dep_dioxygenase_dom"/>
</dbReference>
<evidence type="ECO:0000256" key="7">
    <source>
        <dbReference type="SAM" id="Phobius"/>
    </source>
</evidence>
<keyword evidence="4" id="KW-0560">Oxidoreductase</keyword>
<dbReference type="Gene3D" id="2.60.120.620">
    <property type="entry name" value="q2cbj1_9rhob like domain"/>
    <property type="match status" value="1"/>
</dbReference>
<dbReference type="EMBL" id="AZIL01001306">
    <property type="protein sequence ID" value="EWM24266.1"/>
    <property type="molecule type" value="Genomic_DNA"/>
</dbReference>
<dbReference type="InterPro" id="IPR045054">
    <property type="entry name" value="P4HA-like"/>
</dbReference>
<dbReference type="PROSITE" id="PS51471">
    <property type="entry name" value="FE2OG_OXY"/>
    <property type="match status" value="1"/>
</dbReference>
<keyword evidence="7" id="KW-0472">Membrane</keyword>
<keyword evidence="10" id="KW-1185">Reference proteome</keyword>
<dbReference type="PANTHER" id="PTHR10869">
    <property type="entry name" value="PROLYL 4-HYDROXYLASE ALPHA SUBUNIT"/>
    <property type="match status" value="1"/>
</dbReference>